<keyword evidence="4" id="KW-1185">Reference proteome</keyword>
<dbReference type="Pfam" id="PF21595">
    <property type="entry name" value="CCL2-like"/>
    <property type="match status" value="1"/>
</dbReference>
<feature type="compositionally biased region" description="Polar residues" evidence="1">
    <location>
        <begin position="92"/>
        <end position="101"/>
    </location>
</feature>
<dbReference type="Gene3D" id="2.80.10.50">
    <property type="match status" value="1"/>
</dbReference>
<proteinExistence type="predicted"/>
<dbReference type="OrthoDB" id="5271368at2759"/>
<feature type="region of interest" description="Disordered" evidence="1">
    <location>
        <begin position="87"/>
        <end position="106"/>
    </location>
</feature>
<dbReference type="Proteomes" id="UP000886523">
    <property type="component" value="Unassembled WGS sequence"/>
</dbReference>
<evidence type="ECO:0000256" key="1">
    <source>
        <dbReference type="SAM" id="MobiDB-lite"/>
    </source>
</evidence>
<evidence type="ECO:0000313" key="3">
    <source>
        <dbReference type="EMBL" id="KAF9515961.1"/>
    </source>
</evidence>
<reference evidence="3" key="1">
    <citation type="journal article" date="2020" name="Nat. Commun.">
        <title>Large-scale genome sequencing of mycorrhizal fungi provides insights into the early evolution of symbiotic traits.</title>
        <authorList>
            <person name="Miyauchi S."/>
            <person name="Kiss E."/>
            <person name="Kuo A."/>
            <person name="Drula E."/>
            <person name="Kohler A."/>
            <person name="Sanchez-Garcia M."/>
            <person name="Morin E."/>
            <person name="Andreopoulos B."/>
            <person name="Barry K.W."/>
            <person name="Bonito G."/>
            <person name="Buee M."/>
            <person name="Carver A."/>
            <person name="Chen C."/>
            <person name="Cichocki N."/>
            <person name="Clum A."/>
            <person name="Culley D."/>
            <person name="Crous P.W."/>
            <person name="Fauchery L."/>
            <person name="Girlanda M."/>
            <person name="Hayes R.D."/>
            <person name="Keri Z."/>
            <person name="LaButti K."/>
            <person name="Lipzen A."/>
            <person name="Lombard V."/>
            <person name="Magnuson J."/>
            <person name="Maillard F."/>
            <person name="Murat C."/>
            <person name="Nolan M."/>
            <person name="Ohm R.A."/>
            <person name="Pangilinan J."/>
            <person name="Pereira M.F."/>
            <person name="Perotto S."/>
            <person name="Peter M."/>
            <person name="Pfister S."/>
            <person name="Riley R."/>
            <person name="Sitrit Y."/>
            <person name="Stielow J.B."/>
            <person name="Szollosi G."/>
            <person name="Zifcakova L."/>
            <person name="Stursova M."/>
            <person name="Spatafora J.W."/>
            <person name="Tedersoo L."/>
            <person name="Vaario L.M."/>
            <person name="Yamada A."/>
            <person name="Yan M."/>
            <person name="Wang P."/>
            <person name="Xu J."/>
            <person name="Bruns T."/>
            <person name="Baldrian P."/>
            <person name="Vilgalys R."/>
            <person name="Dunand C."/>
            <person name="Henrissat B."/>
            <person name="Grigoriev I.V."/>
            <person name="Hibbett D."/>
            <person name="Nagy L.G."/>
            <person name="Martin F.M."/>
        </authorList>
    </citation>
    <scope>NUCLEOTIDE SEQUENCE</scope>
    <source>
        <strain evidence="3">UP504</strain>
    </source>
</reference>
<dbReference type="AlphaFoldDB" id="A0A9P6DV21"/>
<evidence type="ECO:0000259" key="2">
    <source>
        <dbReference type="Pfam" id="PF21595"/>
    </source>
</evidence>
<name>A0A9P6DV21_9AGAM</name>
<evidence type="ECO:0000313" key="4">
    <source>
        <dbReference type="Proteomes" id="UP000886523"/>
    </source>
</evidence>
<protein>
    <recommendedName>
        <fullName evidence="2">CCL2-like lectin domain-containing protein</fullName>
    </recommendedName>
</protein>
<gene>
    <name evidence="3" type="ORF">BS47DRAFT_732700</name>
</gene>
<dbReference type="EMBL" id="MU128945">
    <property type="protein sequence ID" value="KAF9515961.1"/>
    <property type="molecule type" value="Genomic_DNA"/>
</dbReference>
<dbReference type="InterPro" id="IPR048746">
    <property type="entry name" value="CCL2-like_lectin"/>
</dbReference>
<sequence length="133" mass="14755">MTPMYQGQEAAKNTSCLPGLISIYGHPTPTQAMAENIVIPSSYYIINRVLSPSGVKLAVQYNGPDNKLTLAPLDETNRNQRWVLERSRDKSTTIVPSNFEDQQAAPHDSSDSFVIAEVAVTPQLWVFKNDESM</sequence>
<feature type="domain" description="CCL2-like lectin" evidence="2">
    <location>
        <begin position="42"/>
        <end position="114"/>
    </location>
</feature>
<organism evidence="3 4">
    <name type="scientific">Hydnum rufescens UP504</name>
    <dbReference type="NCBI Taxonomy" id="1448309"/>
    <lineage>
        <taxon>Eukaryota</taxon>
        <taxon>Fungi</taxon>
        <taxon>Dikarya</taxon>
        <taxon>Basidiomycota</taxon>
        <taxon>Agaricomycotina</taxon>
        <taxon>Agaricomycetes</taxon>
        <taxon>Cantharellales</taxon>
        <taxon>Hydnaceae</taxon>
        <taxon>Hydnum</taxon>
    </lineage>
</organism>
<accession>A0A9P6DV21</accession>
<comment type="caution">
    <text evidence="3">The sequence shown here is derived from an EMBL/GenBank/DDBJ whole genome shotgun (WGS) entry which is preliminary data.</text>
</comment>